<proteinExistence type="predicted"/>
<gene>
    <name evidence="1" type="ORF">HV559_10030</name>
</gene>
<keyword evidence="2" id="KW-1185">Reference proteome</keyword>
<dbReference type="AlphaFoldDB" id="A0A7D5HRH2"/>
<dbReference type="RefSeq" id="WP_176810297.1">
    <property type="nucleotide sequence ID" value="NZ_CP055306.1"/>
</dbReference>
<sequence>MDEELSKKYFATSIREISLIVTGNNIEKTKKLANLSSYEIKIYNSTGEIGSVNLRYPVPKDGKIDDGLVMKDFANNLLRSGMEESLKGNENNIFSMSTFLNEFIKDETRFSISNLQDGNQAKFNDVNLAYSKFTSLVMLRNEIKTQDENDPKAGVINNTITIMIDKIYEAIKKDINPDVNREALEKSLENLKADELERFSVYGFYNNVYLPSVNKENKIAPKQETEQEMLDRLVKEGMSLGEIKEKYPQLDRLVAKEHEAFALGNVNEQTKEVEIKEENIGIRV</sequence>
<dbReference type="Proteomes" id="UP000509660">
    <property type="component" value="Chromosome"/>
</dbReference>
<accession>A0A7D5HRH2</accession>
<protein>
    <submittedName>
        <fullName evidence="1">Uncharacterized protein</fullName>
    </submittedName>
</protein>
<name>A0A7D5HRH2_9PAST</name>
<dbReference type="EMBL" id="CP055306">
    <property type="protein sequence ID" value="QLB41174.1"/>
    <property type="molecule type" value="Genomic_DNA"/>
</dbReference>
<organism evidence="1 2">
    <name type="scientific">Mannheimia pernigra</name>
    <dbReference type="NCBI Taxonomy" id="111844"/>
    <lineage>
        <taxon>Bacteria</taxon>
        <taxon>Pseudomonadati</taxon>
        <taxon>Pseudomonadota</taxon>
        <taxon>Gammaproteobacteria</taxon>
        <taxon>Pasteurellales</taxon>
        <taxon>Pasteurellaceae</taxon>
        <taxon>Mannheimia</taxon>
    </lineage>
</organism>
<reference evidence="1 2" key="1">
    <citation type="submission" date="2020-06" db="EMBL/GenBank/DDBJ databases">
        <title>Mannheimia pernigra sp. nov. isolated from bovine respiratory tract.</title>
        <authorList>
            <person name="Kuhnert P."/>
            <person name="Akarsu-Egger H."/>
        </authorList>
    </citation>
    <scope>NUCLEOTIDE SEQUENCE [LARGE SCALE GENOMIC DNA]</scope>
    <source>
        <strain evidence="1 2">BNO311</strain>
    </source>
</reference>
<evidence type="ECO:0000313" key="2">
    <source>
        <dbReference type="Proteomes" id="UP000509660"/>
    </source>
</evidence>
<evidence type="ECO:0000313" key="1">
    <source>
        <dbReference type="EMBL" id="QLB41174.1"/>
    </source>
</evidence>